<dbReference type="EMBL" id="NJHN03000123">
    <property type="protein sequence ID" value="KAH9413117.1"/>
    <property type="molecule type" value="Genomic_DNA"/>
</dbReference>
<evidence type="ECO:0000313" key="1">
    <source>
        <dbReference type="EMBL" id="KAH9413117.1"/>
    </source>
</evidence>
<comment type="caution">
    <text evidence="1">The sequence shown here is derived from an EMBL/GenBank/DDBJ whole genome shotgun (WGS) entry which is preliminary data.</text>
</comment>
<sequence>MNDYDDEDYHCSISRSLPFSSNDSYNDKYLNYNRTWIPQDTNELIFLFCYHHFQHRSSLLFHSFHSYFRDVNFNSQL</sequence>
<keyword evidence="2" id="KW-1185">Reference proteome</keyword>
<protein>
    <submittedName>
        <fullName evidence="1">Uncharacterized protein</fullName>
    </submittedName>
</protein>
<evidence type="ECO:0000313" key="2">
    <source>
        <dbReference type="Proteomes" id="UP000887458"/>
    </source>
</evidence>
<name>A0ABQ8ISA5_DERPT</name>
<organism evidence="1 2">
    <name type="scientific">Dermatophagoides pteronyssinus</name>
    <name type="common">European house dust mite</name>
    <dbReference type="NCBI Taxonomy" id="6956"/>
    <lineage>
        <taxon>Eukaryota</taxon>
        <taxon>Metazoa</taxon>
        <taxon>Ecdysozoa</taxon>
        <taxon>Arthropoda</taxon>
        <taxon>Chelicerata</taxon>
        <taxon>Arachnida</taxon>
        <taxon>Acari</taxon>
        <taxon>Acariformes</taxon>
        <taxon>Sarcoptiformes</taxon>
        <taxon>Astigmata</taxon>
        <taxon>Psoroptidia</taxon>
        <taxon>Analgoidea</taxon>
        <taxon>Pyroglyphidae</taxon>
        <taxon>Dermatophagoidinae</taxon>
        <taxon>Dermatophagoides</taxon>
    </lineage>
</organism>
<proteinExistence type="predicted"/>
<gene>
    <name evidence="1" type="ORF">DERP_006803</name>
</gene>
<accession>A0ABQ8ISA5</accession>
<reference evidence="1 2" key="1">
    <citation type="journal article" date="2018" name="J. Allergy Clin. Immunol.">
        <title>High-quality assembly of Dermatophagoides pteronyssinus genome and transcriptome reveals a wide range of novel allergens.</title>
        <authorList>
            <person name="Liu X.Y."/>
            <person name="Yang K.Y."/>
            <person name="Wang M.Q."/>
            <person name="Kwok J.S."/>
            <person name="Zeng X."/>
            <person name="Yang Z."/>
            <person name="Xiao X.J."/>
            <person name="Lau C.P."/>
            <person name="Li Y."/>
            <person name="Huang Z.M."/>
            <person name="Ba J.G."/>
            <person name="Yim A.K."/>
            <person name="Ouyang C.Y."/>
            <person name="Ngai S.M."/>
            <person name="Chan T.F."/>
            <person name="Leung E.L."/>
            <person name="Liu L."/>
            <person name="Liu Z.G."/>
            <person name="Tsui S.K."/>
        </authorList>
    </citation>
    <scope>NUCLEOTIDE SEQUENCE [LARGE SCALE GENOMIC DNA]</scope>
    <source>
        <strain evidence="1">Derp</strain>
    </source>
</reference>
<reference evidence="1 2" key="2">
    <citation type="journal article" date="2022" name="Mol. Biol. Evol.">
        <title>Comparative Genomics Reveals Insights into the Divergent Evolution of Astigmatic Mites and Household Pest Adaptations.</title>
        <authorList>
            <person name="Xiong Q."/>
            <person name="Wan A.T."/>
            <person name="Liu X."/>
            <person name="Fung C.S."/>
            <person name="Xiao X."/>
            <person name="Malainual N."/>
            <person name="Hou J."/>
            <person name="Wang L."/>
            <person name="Wang M."/>
            <person name="Yang K.Y."/>
            <person name="Cui Y."/>
            <person name="Leung E.L."/>
            <person name="Nong W."/>
            <person name="Shin S.K."/>
            <person name="Au S.W."/>
            <person name="Jeong K.Y."/>
            <person name="Chew F.T."/>
            <person name="Hui J.H."/>
            <person name="Leung T.F."/>
            <person name="Tungtrongchitr A."/>
            <person name="Zhong N."/>
            <person name="Liu Z."/>
            <person name="Tsui S.K."/>
        </authorList>
    </citation>
    <scope>NUCLEOTIDE SEQUENCE [LARGE SCALE GENOMIC DNA]</scope>
    <source>
        <strain evidence="1">Derp</strain>
    </source>
</reference>
<dbReference type="Proteomes" id="UP000887458">
    <property type="component" value="Unassembled WGS sequence"/>
</dbReference>